<evidence type="ECO:0000256" key="2">
    <source>
        <dbReference type="ARBA" id="ARBA00005879"/>
    </source>
</evidence>
<evidence type="ECO:0000259" key="8">
    <source>
        <dbReference type="Pfam" id="PF00590"/>
    </source>
</evidence>
<dbReference type="Pfam" id="PF00590">
    <property type="entry name" value="TP_methylase"/>
    <property type="match status" value="1"/>
</dbReference>
<comment type="pathway">
    <text evidence="1">Cofactor biosynthesis; adenosylcobalamin biosynthesis.</text>
</comment>
<keyword evidence="5 7" id="KW-0808">Transferase</keyword>
<keyword evidence="4 7" id="KW-0489">Methyltransferase</keyword>
<comment type="similarity">
    <text evidence="2 7">Belongs to the precorrin methyltransferase family.</text>
</comment>
<evidence type="ECO:0000313" key="9">
    <source>
        <dbReference type="EMBL" id="GHG11883.1"/>
    </source>
</evidence>
<comment type="caution">
    <text evidence="9">The sequence shown here is derived from an EMBL/GenBank/DDBJ whole genome shotgun (WGS) entry which is preliminary data.</text>
</comment>
<dbReference type="InterPro" id="IPR035996">
    <property type="entry name" value="4pyrrol_Methylase_sf"/>
</dbReference>
<dbReference type="PROSITE" id="PS00840">
    <property type="entry name" value="SUMT_2"/>
    <property type="match status" value="1"/>
</dbReference>
<dbReference type="InterPro" id="IPR006362">
    <property type="entry name" value="Cbl_synth_CobM/CibF"/>
</dbReference>
<evidence type="ECO:0000313" key="10">
    <source>
        <dbReference type="Proteomes" id="UP000649955"/>
    </source>
</evidence>
<keyword evidence="10" id="KW-1185">Reference proteome</keyword>
<dbReference type="NCBIfam" id="TIGR01465">
    <property type="entry name" value="cobM_cbiF"/>
    <property type="match status" value="1"/>
</dbReference>
<dbReference type="PANTHER" id="PTHR45790">
    <property type="entry name" value="SIROHEME SYNTHASE-RELATED"/>
    <property type="match status" value="1"/>
</dbReference>
<keyword evidence="6" id="KW-0949">S-adenosyl-L-methionine</keyword>
<dbReference type="InterPro" id="IPR003043">
    <property type="entry name" value="Uropor_MeTrfase_CS"/>
</dbReference>
<sequence>MWRRSGSAEQPMTVHFIGAGPGAADLITVRGRDLLARCGVCLYPGSMTPPDLLAYCPPGAELVDTANLSLEQIVAKLVEAHRSGQEVARLCSGDPSLYSAVAEQVRRLDAAGVPYEIVPGVPAFAASAAALKRELTVPEIGQSLVITRVQARSTKMPPGETLAAFAATGATLALHLAINHVERVADELTPHYGAECPVAVVALASQPGETVVRGVLGELPALVRDAGMTRAATIFVGRVLAATNFPDSFLYSSARDRANQPESL</sequence>
<gene>
    <name evidence="9" type="primary">cobM</name>
    <name evidence="9" type="ORF">GCM10017567_31410</name>
</gene>
<evidence type="ECO:0000256" key="6">
    <source>
        <dbReference type="ARBA" id="ARBA00022691"/>
    </source>
</evidence>
<name>A0ABQ3KCL2_9PSEU</name>
<dbReference type="InterPro" id="IPR014776">
    <property type="entry name" value="4pyrrole_Mease_sub2"/>
</dbReference>
<dbReference type="InterPro" id="IPR014777">
    <property type="entry name" value="4pyrrole_Mease_sub1"/>
</dbReference>
<evidence type="ECO:0000256" key="7">
    <source>
        <dbReference type="RuleBase" id="RU003960"/>
    </source>
</evidence>
<dbReference type="InterPro" id="IPR000878">
    <property type="entry name" value="4pyrrol_Mease"/>
</dbReference>
<protein>
    <submittedName>
        <fullName evidence="9">Precorrin-4 C(11)-methyltransferase</fullName>
    </submittedName>
</protein>
<dbReference type="SUPFAM" id="SSF53790">
    <property type="entry name" value="Tetrapyrrole methylase"/>
    <property type="match status" value="1"/>
</dbReference>
<dbReference type="Proteomes" id="UP000649955">
    <property type="component" value="Unassembled WGS sequence"/>
</dbReference>
<accession>A0ABQ3KCL2</accession>
<dbReference type="CDD" id="cd11641">
    <property type="entry name" value="Precorrin-4_C11-MT"/>
    <property type="match status" value="1"/>
</dbReference>
<dbReference type="InterPro" id="IPR050161">
    <property type="entry name" value="Siro_Cobalamin_biosynth"/>
</dbReference>
<feature type="domain" description="Tetrapyrrole methylase" evidence="8">
    <location>
        <begin position="13"/>
        <end position="219"/>
    </location>
</feature>
<evidence type="ECO:0000256" key="3">
    <source>
        <dbReference type="ARBA" id="ARBA00022573"/>
    </source>
</evidence>
<evidence type="ECO:0000256" key="5">
    <source>
        <dbReference type="ARBA" id="ARBA00022679"/>
    </source>
</evidence>
<dbReference type="EMBL" id="BNAW01000011">
    <property type="protein sequence ID" value="GHG11883.1"/>
    <property type="molecule type" value="Genomic_DNA"/>
</dbReference>
<dbReference type="Gene3D" id="3.30.950.10">
    <property type="entry name" value="Methyltransferase, Cobalt-precorrin-4 Transmethylase, Domain 2"/>
    <property type="match status" value="1"/>
</dbReference>
<proteinExistence type="inferred from homology"/>
<evidence type="ECO:0000256" key="4">
    <source>
        <dbReference type="ARBA" id="ARBA00022603"/>
    </source>
</evidence>
<organism evidence="9 10">
    <name type="scientific">Amycolatopsis bullii</name>
    <dbReference type="NCBI Taxonomy" id="941987"/>
    <lineage>
        <taxon>Bacteria</taxon>
        <taxon>Bacillati</taxon>
        <taxon>Actinomycetota</taxon>
        <taxon>Actinomycetes</taxon>
        <taxon>Pseudonocardiales</taxon>
        <taxon>Pseudonocardiaceae</taxon>
        <taxon>Amycolatopsis</taxon>
    </lineage>
</organism>
<reference evidence="10" key="1">
    <citation type="journal article" date="2019" name="Int. J. Syst. Evol. Microbiol.">
        <title>The Global Catalogue of Microorganisms (GCM) 10K type strain sequencing project: providing services to taxonomists for standard genome sequencing and annotation.</title>
        <authorList>
            <consortium name="The Broad Institute Genomics Platform"/>
            <consortium name="The Broad Institute Genome Sequencing Center for Infectious Disease"/>
            <person name="Wu L."/>
            <person name="Ma J."/>
        </authorList>
    </citation>
    <scope>NUCLEOTIDE SEQUENCE [LARGE SCALE GENOMIC DNA]</scope>
    <source>
        <strain evidence="10">CGMCC 4.7680</strain>
    </source>
</reference>
<dbReference type="Gene3D" id="3.40.1010.10">
    <property type="entry name" value="Cobalt-precorrin-4 Transmethylase, Domain 1"/>
    <property type="match status" value="1"/>
</dbReference>
<evidence type="ECO:0000256" key="1">
    <source>
        <dbReference type="ARBA" id="ARBA00004953"/>
    </source>
</evidence>
<keyword evidence="3" id="KW-0169">Cobalamin biosynthesis</keyword>
<dbReference type="PANTHER" id="PTHR45790:SF4">
    <property type="entry name" value="COBALT-PRECORRIN-4 C(11)-METHYLTRANSFERASE"/>
    <property type="match status" value="1"/>
</dbReference>
<dbReference type="PROSITE" id="PS00839">
    <property type="entry name" value="SUMT_1"/>
    <property type="match status" value="1"/>
</dbReference>